<dbReference type="GO" id="GO:1905515">
    <property type="term" value="P:non-motile cilium assembly"/>
    <property type="evidence" value="ECO:0007669"/>
    <property type="project" value="TreeGrafter"/>
</dbReference>
<comment type="subcellular location">
    <subcellularLocation>
        <location evidence="1">Cell projection</location>
        <location evidence="1">Cilium</location>
    </subcellularLocation>
</comment>
<dbReference type="Pfam" id="PF11618">
    <property type="entry name" value="C2-C2_1"/>
    <property type="match status" value="1"/>
</dbReference>
<dbReference type="SUPFAM" id="SSF49562">
    <property type="entry name" value="C2 domain (Calcium/lipid-binding domain, CaLB)"/>
    <property type="match status" value="2"/>
</dbReference>
<dbReference type="Gene3D" id="2.60.40.150">
    <property type="entry name" value="C2 domain"/>
    <property type="match status" value="3"/>
</dbReference>
<proteinExistence type="inferred from homology"/>
<evidence type="ECO:0000256" key="1">
    <source>
        <dbReference type="ARBA" id="ARBA00004138"/>
    </source>
</evidence>
<keyword evidence="11" id="KW-1185">Reference proteome</keyword>
<dbReference type="Pfam" id="PF00168">
    <property type="entry name" value="C2"/>
    <property type="match status" value="1"/>
</dbReference>
<dbReference type="Proteomes" id="UP000582659">
    <property type="component" value="Unassembled WGS sequence"/>
</dbReference>
<feature type="compositionally biased region" description="Polar residues" evidence="7">
    <location>
        <begin position="97"/>
        <end position="121"/>
    </location>
</feature>
<dbReference type="EMBL" id="CAJFCV020000002">
    <property type="protein sequence ID" value="CAG9096179.1"/>
    <property type="molecule type" value="Genomic_DNA"/>
</dbReference>
<sequence length="1228" mass="140787">MSNKVEGRAVRLPVEKWSRPELEDRFHTTYARNLELGQRNVALEKELKVLNGRLRKSVMNKENIIDENVRELERKNKFLNEKLHSLKHQLLAYTKPSAQSATVNSLTSRVSQRPRTAQTGHLTEKNHQDRDPEERNVISRPQTTGQIEINNNDERSVLLQGIGEKTVIIKLNKELREERERLEVARYDVENKSKQIEKLKNINQSLNNELEQSRRSVRALEQSTSRLKSEVQKSSESSQTSTQVVRQELKQLKDELESLKQANKQLIESSLRSNVGLVDGNINELKAQIDQLTSVIQRLENEKSQMKRNYGNLERDYKELYKQSKKFEFKQQESRPKARPQPEREVRGRKEKDNVLDRLYDDITNMVDSHLTGTGSDSSYERNTKWQQMYNEMYNELEKTRRMVASEYEINKELGVENQKLNGENETLKQEHQRELDSMRETITNLKRQIEVLENQLRAVAGGDFFTYKVSEKISSLNQPEMKFDINKIKVFNENLSDLLSPKAPRFFICVEFFDFEIATTQIFNGLDSGVAFSTSYELVVSDLLIHYLSTDGINLELYETSGTSYQKIAESRISLKDLLGPKKQHKIKGIVEFVDKKNKIIANLDYSINVPEDLLQALKQQNRRMLANSMIPADETDVDDINRLIVHVHRAQNLDSAFGTDTPSTYIAYQIFDFPPQSTKILSSNPNPEYNHTQTFNLPNSEGVHSYLKESTMTFYVVQDPSATNKAGYNGLLKADLRLFPLARNTKINKSLKLLLSNGEPTESTIEVSVYWEFDYKYKEIPESIAESASMIIKEIDEPQEPARLRPKPDLPQAKPRTLADKPPEVSQARGLAREIPEAAPREGLPAPSQGPPRPVSRELPPQKPVEPQRVSSPPSSSPSSDEGLVVNLDRPLKYDSNKKDTDSEVIVLESPKTEVPIPAKRFEGVDPVALNRRLSLELMKEKDSEVSDSEESVESTATFTAEERRPSIKELEEEIEVEDEEKNEDEEESNGEEDKKGPRIVEFTEPLHLSIPPSDTSSFAESSARSADGKPLRKHLQKNQPNLSLASGHSSLRVVSETERISHPDEIPEGASVELIVQSLRVDEKSPLLNQEYDHTMIFIEWNFLDFDREDCQTANSIEIPRNSKQTADFNSAHTYELDWKRIALLKQWMDLSIRMKFVMVLENNDQEEVEDLGEGFLDLDEVIGNKNQVLTFYDVDMLPLATLDLEINYTEVLLRHFDELDGNNN</sequence>
<evidence type="ECO:0000313" key="12">
    <source>
        <dbReference type="WBParaSite" id="BXY_0264600.1"/>
    </source>
</evidence>
<evidence type="ECO:0000256" key="5">
    <source>
        <dbReference type="ARBA" id="ARBA00023273"/>
    </source>
</evidence>
<feature type="domain" description="C2" evidence="8">
    <location>
        <begin position="626"/>
        <end position="753"/>
    </location>
</feature>
<evidence type="ECO:0000313" key="9">
    <source>
        <dbReference type="EMBL" id="CAD5214985.1"/>
    </source>
</evidence>
<gene>
    <name evidence="9" type="ORF">BXYJ_LOCUS3803</name>
</gene>
<dbReference type="AlphaFoldDB" id="A0A1I7RPK5"/>
<dbReference type="Proteomes" id="UP000659654">
    <property type="component" value="Unassembled WGS sequence"/>
</dbReference>
<dbReference type="InterPro" id="IPR000008">
    <property type="entry name" value="C2_dom"/>
</dbReference>
<dbReference type="PANTHER" id="PTHR14240">
    <property type="entry name" value="RETINITIS PIGMENTOSA GTPASE REGULATOR-INTERACTING PROTEIN"/>
    <property type="match status" value="1"/>
</dbReference>
<keyword evidence="5" id="KW-0966">Cell projection</keyword>
<dbReference type="PROSITE" id="PS50004">
    <property type="entry name" value="C2"/>
    <property type="match status" value="1"/>
</dbReference>
<accession>A0A1I7RPK5</accession>
<dbReference type="GO" id="GO:0035869">
    <property type="term" value="C:ciliary transition zone"/>
    <property type="evidence" value="ECO:0007669"/>
    <property type="project" value="TreeGrafter"/>
</dbReference>
<keyword evidence="4" id="KW-0969">Cilium</keyword>
<comment type="similarity">
    <text evidence="2">Belongs to the RPGRIP1 family.</text>
</comment>
<feature type="compositionally biased region" description="Low complexity" evidence="7">
    <location>
        <begin position="873"/>
        <end position="882"/>
    </location>
</feature>
<feature type="compositionally biased region" description="Basic and acidic residues" evidence="7">
    <location>
        <begin position="892"/>
        <end position="904"/>
    </location>
</feature>
<feature type="compositionally biased region" description="Low complexity" evidence="7">
    <location>
        <begin position="234"/>
        <end position="243"/>
    </location>
</feature>
<feature type="compositionally biased region" description="Basic and acidic residues" evidence="7">
    <location>
        <begin position="122"/>
        <end position="137"/>
    </location>
</feature>
<organism evidence="10 12">
    <name type="scientific">Bursaphelenchus xylophilus</name>
    <name type="common">Pinewood nematode worm</name>
    <name type="synonym">Aphelenchoides xylophilus</name>
    <dbReference type="NCBI Taxonomy" id="6326"/>
    <lineage>
        <taxon>Eukaryota</taxon>
        <taxon>Metazoa</taxon>
        <taxon>Ecdysozoa</taxon>
        <taxon>Nematoda</taxon>
        <taxon>Chromadorea</taxon>
        <taxon>Rhabditida</taxon>
        <taxon>Tylenchina</taxon>
        <taxon>Tylenchomorpha</taxon>
        <taxon>Aphelenchoidea</taxon>
        <taxon>Aphelenchoididae</taxon>
        <taxon>Bursaphelenchus</taxon>
    </lineage>
</organism>
<feature type="compositionally biased region" description="Basic and acidic residues" evidence="7">
    <location>
        <begin position="799"/>
        <end position="810"/>
    </location>
</feature>
<feature type="region of interest" description="Disordered" evidence="7">
    <location>
        <begin position="209"/>
        <end position="243"/>
    </location>
</feature>
<dbReference type="WBParaSite" id="BXY_0264600.1">
    <property type="protein sequence ID" value="BXY_0264600.1"/>
    <property type="gene ID" value="BXY_0264600"/>
</dbReference>
<dbReference type="InterPro" id="IPR021656">
    <property type="entry name" value="C2-C2_1"/>
</dbReference>
<evidence type="ECO:0000256" key="2">
    <source>
        <dbReference type="ARBA" id="ARBA00006042"/>
    </source>
</evidence>
<evidence type="ECO:0000256" key="4">
    <source>
        <dbReference type="ARBA" id="ARBA00023069"/>
    </source>
</evidence>
<feature type="coiled-coil region" evidence="6">
    <location>
        <begin position="62"/>
        <end position="89"/>
    </location>
</feature>
<dbReference type="OrthoDB" id="2133912at2759"/>
<feature type="coiled-coil region" evidence="6">
    <location>
        <begin position="411"/>
        <end position="463"/>
    </location>
</feature>
<evidence type="ECO:0000256" key="3">
    <source>
        <dbReference type="ARBA" id="ARBA00023054"/>
    </source>
</evidence>
<feature type="region of interest" description="Disordered" evidence="7">
    <location>
        <begin position="799"/>
        <end position="909"/>
    </location>
</feature>
<feature type="region of interest" description="Disordered" evidence="7">
    <location>
        <begin position="328"/>
        <end position="353"/>
    </location>
</feature>
<dbReference type="InterPro" id="IPR031139">
    <property type="entry name" value="RPGRIP1_fam"/>
</dbReference>
<feature type="compositionally biased region" description="Polar residues" evidence="7">
    <location>
        <begin position="1015"/>
        <end position="1027"/>
    </location>
</feature>
<dbReference type="EMBL" id="CAJFDI010000002">
    <property type="protein sequence ID" value="CAD5214985.1"/>
    <property type="molecule type" value="Genomic_DNA"/>
</dbReference>
<dbReference type="SMR" id="A0A1I7RPK5"/>
<dbReference type="GO" id="GO:0005856">
    <property type="term" value="C:cytoskeleton"/>
    <property type="evidence" value="ECO:0007669"/>
    <property type="project" value="UniProtKB-ARBA"/>
</dbReference>
<reference evidence="9" key="2">
    <citation type="submission" date="2020-09" db="EMBL/GenBank/DDBJ databases">
        <authorList>
            <person name="Kikuchi T."/>
        </authorList>
    </citation>
    <scope>NUCLEOTIDE SEQUENCE</scope>
    <source>
        <strain evidence="9">Ka4C1</strain>
    </source>
</reference>
<dbReference type="eggNOG" id="ENOG502QSQG">
    <property type="taxonomic scope" value="Eukaryota"/>
</dbReference>
<feature type="region of interest" description="Disordered" evidence="7">
    <location>
        <begin position="97"/>
        <end position="145"/>
    </location>
</feature>
<keyword evidence="3 6" id="KW-0175">Coiled coil</keyword>
<protein>
    <submittedName>
        <fullName evidence="9">(pine wood nematode) hypothetical protein</fullName>
    </submittedName>
</protein>
<evidence type="ECO:0000313" key="10">
    <source>
        <dbReference type="Proteomes" id="UP000095284"/>
    </source>
</evidence>
<evidence type="ECO:0000256" key="7">
    <source>
        <dbReference type="SAM" id="MobiDB-lite"/>
    </source>
</evidence>
<dbReference type="Gene3D" id="1.10.287.1490">
    <property type="match status" value="1"/>
</dbReference>
<name>A0A1I7RPK5_BURXY</name>
<feature type="region of interest" description="Disordered" evidence="7">
    <location>
        <begin position="942"/>
        <end position="1035"/>
    </location>
</feature>
<dbReference type="PANTHER" id="PTHR14240:SF1">
    <property type="entry name" value="PROTEIN FANTOM-RELATED"/>
    <property type="match status" value="1"/>
</dbReference>
<feature type="compositionally biased region" description="Basic and acidic residues" evidence="7">
    <location>
        <begin position="963"/>
        <end position="972"/>
    </location>
</feature>
<evidence type="ECO:0000313" key="11">
    <source>
        <dbReference type="Proteomes" id="UP000659654"/>
    </source>
</evidence>
<dbReference type="CDD" id="cd00030">
    <property type="entry name" value="C2"/>
    <property type="match status" value="1"/>
</dbReference>
<dbReference type="Proteomes" id="UP000095284">
    <property type="component" value="Unplaced"/>
</dbReference>
<feature type="compositionally biased region" description="Basic and acidic residues" evidence="7">
    <location>
        <begin position="833"/>
        <end position="842"/>
    </location>
</feature>
<evidence type="ECO:0000256" key="6">
    <source>
        <dbReference type="SAM" id="Coils"/>
    </source>
</evidence>
<evidence type="ECO:0000259" key="8">
    <source>
        <dbReference type="PROSITE" id="PS50004"/>
    </source>
</evidence>
<dbReference type="InterPro" id="IPR035892">
    <property type="entry name" value="C2_domain_sf"/>
</dbReference>
<feature type="compositionally biased region" description="Acidic residues" evidence="7">
    <location>
        <begin position="973"/>
        <end position="993"/>
    </location>
</feature>
<reference evidence="12" key="1">
    <citation type="submission" date="2016-11" db="UniProtKB">
        <authorList>
            <consortium name="WormBaseParasite"/>
        </authorList>
    </citation>
    <scope>IDENTIFICATION</scope>
</reference>